<evidence type="ECO:0000313" key="4">
    <source>
        <dbReference type="Proteomes" id="UP000193498"/>
    </source>
</evidence>
<gene>
    <name evidence="3" type="ORF">K493DRAFT_315712</name>
</gene>
<evidence type="ECO:0000259" key="2">
    <source>
        <dbReference type="PROSITE" id="PS51166"/>
    </source>
</evidence>
<comment type="caution">
    <text evidence="3">The sequence shown here is derived from an EMBL/GenBank/DDBJ whole genome shotgun (WGS) entry which is preliminary data.</text>
</comment>
<proteinExistence type="predicted"/>
<dbReference type="AlphaFoldDB" id="A0A1Y1Y7L9"/>
<dbReference type="SUPFAM" id="SSF49452">
    <property type="entry name" value="Starch-binding domain-like"/>
    <property type="match status" value="1"/>
</dbReference>
<name>A0A1Y1Y7L9_9FUNG</name>
<sequence>MLNGLFFLFANTWKGLKSLYLPPNPSPLAEAQNELDRLKAKLLLLEAENKKLKTTDCEHRESRHHQTQEIGDLKTLIASYKRRLEENESLVGQYKRRQEESELLVNKYRLCLEEHKPFLDLIGNGLGGLKSRPNLDYARTLDYILESATRDVRVLTFKLLDVTLQAEDKIYVCGGHELLGNWVPSSGLELIAVGTHHEVSIGVNELARSEMRNIRYKYALWRKNGWYWESGSDRCREDPVASAIVDTQPQSWEANPYLSATQ</sequence>
<feature type="coiled-coil region" evidence="1">
    <location>
        <begin position="28"/>
        <end position="97"/>
    </location>
</feature>
<dbReference type="EMBL" id="MCFE01000216">
    <property type="protein sequence ID" value="ORX94012.1"/>
    <property type="molecule type" value="Genomic_DNA"/>
</dbReference>
<dbReference type="Pfam" id="PF00686">
    <property type="entry name" value="CBM_20"/>
    <property type="match status" value="1"/>
</dbReference>
<dbReference type="InterPro" id="IPR002044">
    <property type="entry name" value="CBM20"/>
</dbReference>
<dbReference type="InterPro" id="IPR013784">
    <property type="entry name" value="Carb-bd-like_fold"/>
</dbReference>
<protein>
    <recommendedName>
        <fullName evidence="2">CBM20 domain-containing protein</fullName>
    </recommendedName>
</protein>
<dbReference type="Gene3D" id="2.60.40.10">
    <property type="entry name" value="Immunoglobulins"/>
    <property type="match status" value="1"/>
</dbReference>
<accession>A0A1Y1Y7L9</accession>
<dbReference type="Proteomes" id="UP000193498">
    <property type="component" value="Unassembled WGS sequence"/>
</dbReference>
<dbReference type="InParanoid" id="A0A1Y1Y7L9"/>
<keyword evidence="1" id="KW-0175">Coiled coil</keyword>
<organism evidence="3 4">
    <name type="scientific">Basidiobolus meristosporus CBS 931.73</name>
    <dbReference type="NCBI Taxonomy" id="1314790"/>
    <lineage>
        <taxon>Eukaryota</taxon>
        <taxon>Fungi</taxon>
        <taxon>Fungi incertae sedis</taxon>
        <taxon>Zoopagomycota</taxon>
        <taxon>Entomophthoromycotina</taxon>
        <taxon>Basidiobolomycetes</taxon>
        <taxon>Basidiobolales</taxon>
        <taxon>Basidiobolaceae</taxon>
        <taxon>Basidiobolus</taxon>
    </lineage>
</organism>
<evidence type="ECO:0000313" key="3">
    <source>
        <dbReference type="EMBL" id="ORX94012.1"/>
    </source>
</evidence>
<dbReference type="SMART" id="SM01065">
    <property type="entry name" value="CBM_2"/>
    <property type="match status" value="1"/>
</dbReference>
<evidence type="ECO:0000256" key="1">
    <source>
        <dbReference type="SAM" id="Coils"/>
    </source>
</evidence>
<dbReference type="PROSITE" id="PS51166">
    <property type="entry name" value="CBM20"/>
    <property type="match status" value="1"/>
</dbReference>
<dbReference type="GO" id="GO:2001070">
    <property type="term" value="F:starch binding"/>
    <property type="evidence" value="ECO:0007669"/>
    <property type="project" value="InterPro"/>
</dbReference>
<dbReference type="InterPro" id="IPR013783">
    <property type="entry name" value="Ig-like_fold"/>
</dbReference>
<keyword evidence="4" id="KW-1185">Reference proteome</keyword>
<reference evidence="3 4" key="1">
    <citation type="submission" date="2016-07" db="EMBL/GenBank/DDBJ databases">
        <title>Pervasive Adenine N6-methylation of Active Genes in Fungi.</title>
        <authorList>
            <consortium name="DOE Joint Genome Institute"/>
            <person name="Mondo S.J."/>
            <person name="Dannebaum R.O."/>
            <person name="Kuo R.C."/>
            <person name="Labutti K."/>
            <person name="Haridas S."/>
            <person name="Kuo A."/>
            <person name="Salamov A."/>
            <person name="Ahrendt S.R."/>
            <person name="Lipzen A."/>
            <person name="Sullivan W."/>
            <person name="Andreopoulos W.B."/>
            <person name="Clum A."/>
            <person name="Lindquist E."/>
            <person name="Daum C."/>
            <person name="Ramamoorthy G.K."/>
            <person name="Gryganskyi A."/>
            <person name="Culley D."/>
            <person name="Magnuson J.K."/>
            <person name="James T.Y."/>
            <person name="O'Malley M.A."/>
            <person name="Stajich J.E."/>
            <person name="Spatafora J.W."/>
            <person name="Visel A."/>
            <person name="Grigoriev I.V."/>
        </authorList>
    </citation>
    <scope>NUCLEOTIDE SEQUENCE [LARGE SCALE GENOMIC DNA]</scope>
    <source>
        <strain evidence="3 4">CBS 931.73</strain>
    </source>
</reference>
<feature type="domain" description="CBM20" evidence="2">
    <location>
        <begin position="147"/>
        <end position="254"/>
    </location>
</feature>